<name>A0AAD9NV22_RIDPI</name>
<accession>A0AAD9NV22</accession>
<evidence type="ECO:0000313" key="1">
    <source>
        <dbReference type="EMBL" id="KAK2181766.1"/>
    </source>
</evidence>
<gene>
    <name evidence="1" type="ORF">NP493_382g00033</name>
</gene>
<sequence length="151" mass="17013">MPQDSIPKVALRWTPPGKRKRGRPKMTWRQSVMAELKEMGLSWGEAQASAKDRILWRSIVVALCPTGDEEDKSSPITLLLSLITRLRMFRLVTLNPPCHARKPKISVLSSIDPIVLGNCLPILSCLVVQLLELFNCLLCHNDSSLKSNRRD</sequence>
<dbReference type="EMBL" id="JAODUO010000382">
    <property type="protein sequence ID" value="KAK2181766.1"/>
    <property type="molecule type" value="Genomic_DNA"/>
</dbReference>
<dbReference type="AlphaFoldDB" id="A0AAD9NV22"/>
<reference evidence="1" key="1">
    <citation type="journal article" date="2023" name="Mol. Biol. Evol.">
        <title>Third-Generation Sequencing Reveals the Adaptive Role of the Epigenome in Three Deep-Sea Polychaetes.</title>
        <authorList>
            <person name="Perez M."/>
            <person name="Aroh O."/>
            <person name="Sun Y."/>
            <person name="Lan Y."/>
            <person name="Juniper S.K."/>
            <person name="Young C.R."/>
            <person name="Angers B."/>
            <person name="Qian P.Y."/>
        </authorList>
    </citation>
    <scope>NUCLEOTIDE SEQUENCE</scope>
    <source>
        <strain evidence="1">R07B-5</strain>
    </source>
</reference>
<protein>
    <submittedName>
        <fullName evidence="1">Uncharacterized protein</fullName>
    </submittedName>
</protein>
<keyword evidence="2" id="KW-1185">Reference proteome</keyword>
<proteinExistence type="predicted"/>
<organism evidence="1 2">
    <name type="scientific">Ridgeia piscesae</name>
    <name type="common">Tubeworm</name>
    <dbReference type="NCBI Taxonomy" id="27915"/>
    <lineage>
        <taxon>Eukaryota</taxon>
        <taxon>Metazoa</taxon>
        <taxon>Spiralia</taxon>
        <taxon>Lophotrochozoa</taxon>
        <taxon>Annelida</taxon>
        <taxon>Polychaeta</taxon>
        <taxon>Sedentaria</taxon>
        <taxon>Canalipalpata</taxon>
        <taxon>Sabellida</taxon>
        <taxon>Siboglinidae</taxon>
        <taxon>Ridgeia</taxon>
    </lineage>
</organism>
<evidence type="ECO:0000313" key="2">
    <source>
        <dbReference type="Proteomes" id="UP001209878"/>
    </source>
</evidence>
<dbReference type="Proteomes" id="UP001209878">
    <property type="component" value="Unassembled WGS sequence"/>
</dbReference>
<comment type="caution">
    <text evidence="1">The sequence shown here is derived from an EMBL/GenBank/DDBJ whole genome shotgun (WGS) entry which is preliminary data.</text>
</comment>